<dbReference type="KEGG" id="nia:A8C56_12540"/>
<organism evidence="2 3">
    <name type="scientific">Niabella ginsenosidivorans</name>
    <dbReference type="NCBI Taxonomy" id="1176587"/>
    <lineage>
        <taxon>Bacteria</taxon>
        <taxon>Pseudomonadati</taxon>
        <taxon>Bacteroidota</taxon>
        <taxon>Chitinophagia</taxon>
        <taxon>Chitinophagales</taxon>
        <taxon>Chitinophagaceae</taxon>
        <taxon>Niabella</taxon>
    </lineage>
</organism>
<dbReference type="AlphaFoldDB" id="A0A1A9I4U1"/>
<name>A0A1A9I4U1_9BACT</name>
<keyword evidence="1" id="KW-0472">Membrane</keyword>
<keyword evidence="1" id="KW-1133">Transmembrane helix</keyword>
<sequence>MHGVFQKLGQSVERSQRRAANYLNQKTATLSRRQTIAGLVLFCVLFGGSSAFTIWHSLRSSAGSIRIQNMKVPAHTIIIPNNDNNDLELTGRELYRIKSFRRYLDSLQQTKEGKAVYDSIARYRPGLLDSLAFIEQAYQLQLKTNEDEREK</sequence>
<feature type="transmembrane region" description="Helical" evidence="1">
    <location>
        <begin position="36"/>
        <end position="58"/>
    </location>
</feature>
<gene>
    <name evidence="2" type="ORF">A8C56_12540</name>
</gene>
<keyword evidence="3" id="KW-1185">Reference proteome</keyword>
<evidence type="ECO:0000256" key="1">
    <source>
        <dbReference type="SAM" id="Phobius"/>
    </source>
</evidence>
<evidence type="ECO:0000313" key="2">
    <source>
        <dbReference type="EMBL" id="ANH81702.1"/>
    </source>
</evidence>
<protein>
    <submittedName>
        <fullName evidence="2">Uncharacterized protein</fullName>
    </submittedName>
</protein>
<accession>A0A1A9I4U1</accession>
<keyword evidence="1" id="KW-0812">Transmembrane</keyword>
<reference evidence="2 3" key="1">
    <citation type="submission" date="2016-05" db="EMBL/GenBank/DDBJ databases">
        <title>Niabella ginsenosidivorans BS26 whole genome sequencing.</title>
        <authorList>
            <person name="Im W.T."/>
            <person name="Siddiqi M.Z."/>
        </authorList>
    </citation>
    <scope>NUCLEOTIDE SEQUENCE [LARGE SCALE GENOMIC DNA]</scope>
    <source>
        <strain evidence="2 3">BS26</strain>
    </source>
</reference>
<dbReference type="Proteomes" id="UP000077667">
    <property type="component" value="Chromosome"/>
</dbReference>
<dbReference type="STRING" id="1176587.A8C56_12540"/>
<dbReference type="EMBL" id="CP015772">
    <property type="protein sequence ID" value="ANH81702.1"/>
    <property type="molecule type" value="Genomic_DNA"/>
</dbReference>
<proteinExistence type="predicted"/>
<evidence type="ECO:0000313" key="3">
    <source>
        <dbReference type="Proteomes" id="UP000077667"/>
    </source>
</evidence>